<dbReference type="InterPro" id="IPR029016">
    <property type="entry name" value="GAF-like_dom_sf"/>
</dbReference>
<keyword evidence="6" id="KW-0902">Two-component regulatory system</keyword>
<dbReference type="Pfam" id="PF00512">
    <property type="entry name" value="HisKA"/>
    <property type="match status" value="1"/>
</dbReference>
<dbReference type="InterPro" id="IPR003594">
    <property type="entry name" value="HATPase_dom"/>
</dbReference>
<sequence length="403" mass="43274">MGVQSDSHAFERLALLDTKEDPRFDNITSLAARLMDVPISLISIIDDAGERQFFRSARGLPDSFEGRRETPLRYSFCRHVRDSDVPLVAGDTREAPELKGNPAIEQLGLYSYLGVPIHGSAGGAIGALCCIGHETRTWRADEVQTMRQLGACVDDLVALRIALVDRRAAQEAAEEASRRRATFFSHVSHEMRTPLTGILGAAQLLPTAADNRKTELTDVIVRSSQRLRSLLNDLLDLAKIEAGGMGVHAEALDIAALAREAVGLHQAAAEGKGLDLVVETAPAAERPILLDRKLAESILHNLLSNAVKFTDAGSIVVNVGVAPDGRLRLVVRDTGIGIAAEHQGAIFEEFEQADPVRARSHGGTGLGMALVKRFAELMGGAVHLESAPDAGTTVTVFLPRQEA</sequence>
<keyword evidence="5 8" id="KW-0418">Kinase</keyword>
<dbReference type="InterPro" id="IPR036890">
    <property type="entry name" value="HATPase_C_sf"/>
</dbReference>
<dbReference type="Gene3D" id="3.30.565.10">
    <property type="entry name" value="Histidine kinase-like ATPase, C-terminal domain"/>
    <property type="match status" value="1"/>
</dbReference>
<evidence type="ECO:0000256" key="5">
    <source>
        <dbReference type="ARBA" id="ARBA00022777"/>
    </source>
</evidence>
<protein>
    <recommendedName>
        <fullName evidence="2">histidine kinase</fullName>
        <ecNumber evidence="2">2.7.13.3</ecNumber>
    </recommendedName>
</protein>
<evidence type="ECO:0000256" key="1">
    <source>
        <dbReference type="ARBA" id="ARBA00000085"/>
    </source>
</evidence>
<gene>
    <name evidence="8" type="ORF">SAMN04490244_104342</name>
</gene>
<evidence type="ECO:0000313" key="9">
    <source>
        <dbReference type="Proteomes" id="UP000198885"/>
    </source>
</evidence>
<dbReference type="SUPFAM" id="SSF55874">
    <property type="entry name" value="ATPase domain of HSP90 chaperone/DNA topoisomerase II/histidine kinase"/>
    <property type="match status" value="1"/>
</dbReference>
<dbReference type="PANTHER" id="PTHR43047">
    <property type="entry name" value="TWO-COMPONENT HISTIDINE PROTEIN KINASE"/>
    <property type="match status" value="1"/>
</dbReference>
<dbReference type="OrthoDB" id="9801651at2"/>
<dbReference type="SMART" id="SM00388">
    <property type="entry name" value="HisKA"/>
    <property type="match status" value="1"/>
</dbReference>
<evidence type="ECO:0000256" key="4">
    <source>
        <dbReference type="ARBA" id="ARBA00022679"/>
    </source>
</evidence>
<dbReference type="EMBL" id="FOGU01000004">
    <property type="protein sequence ID" value="SER99927.1"/>
    <property type="molecule type" value="Genomic_DNA"/>
</dbReference>
<organism evidence="8 9">
    <name type="scientific">Tranquillimonas rosea</name>
    <dbReference type="NCBI Taxonomy" id="641238"/>
    <lineage>
        <taxon>Bacteria</taxon>
        <taxon>Pseudomonadati</taxon>
        <taxon>Pseudomonadota</taxon>
        <taxon>Alphaproteobacteria</taxon>
        <taxon>Rhodobacterales</taxon>
        <taxon>Roseobacteraceae</taxon>
        <taxon>Tranquillimonas</taxon>
    </lineage>
</organism>
<dbReference type="SMART" id="SM00387">
    <property type="entry name" value="HATPase_c"/>
    <property type="match status" value="1"/>
</dbReference>
<dbReference type="GO" id="GO:0000155">
    <property type="term" value="F:phosphorelay sensor kinase activity"/>
    <property type="evidence" value="ECO:0007669"/>
    <property type="project" value="InterPro"/>
</dbReference>
<evidence type="ECO:0000256" key="6">
    <source>
        <dbReference type="ARBA" id="ARBA00023012"/>
    </source>
</evidence>
<dbReference type="Pfam" id="PF01590">
    <property type="entry name" value="GAF"/>
    <property type="match status" value="1"/>
</dbReference>
<dbReference type="SUPFAM" id="SSF47384">
    <property type="entry name" value="Homodimeric domain of signal transducing histidine kinase"/>
    <property type="match status" value="1"/>
</dbReference>
<dbReference type="InterPro" id="IPR036097">
    <property type="entry name" value="HisK_dim/P_sf"/>
</dbReference>
<accession>A0A1H9TSE5</accession>
<proteinExistence type="predicted"/>
<dbReference type="PROSITE" id="PS50109">
    <property type="entry name" value="HIS_KIN"/>
    <property type="match status" value="1"/>
</dbReference>
<dbReference type="SUPFAM" id="SSF55781">
    <property type="entry name" value="GAF domain-like"/>
    <property type="match status" value="1"/>
</dbReference>
<dbReference type="InterPro" id="IPR005467">
    <property type="entry name" value="His_kinase_dom"/>
</dbReference>
<dbReference type="Proteomes" id="UP000198885">
    <property type="component" value="Unassembled WGS sequence"/>
</dbReference>
<dbReference type="PRINTS" id="PR00344">
    <property type="entry name" value="BCTRLSENSOR"/>
</dbReference>
<keyword evidence="3" id="KW-0597">Phosphoprotein</keyword>
<dbReference type="CDD" id="cd16922">
    <property type="entry name" value="HATPase_EvgS-ArcB-TorS-like"/>
    <property type="match status" value="1"/>
</dbReference>
<dbReference type="Gene3D" id="3.30.450.40">
    <property type="match status" value="1"/>
</dbReference>
<keyword evidence="4" id="KW-0808">Transferase</keyword>
<dbReference type="EC" id="2.7.13.3" evidence="2"/>
<dbReference type="InterPro" id="IPR004358">
    <property type="entry name" value="Sig_transdc_His_kin-like_C"/>
</dbReference>
<dbReference type="STRING" id="641238.SAMN04490244_104342"/>
<evidence type="ECO:0000256" key="3">
    <source>
        <dbReference type="ARBA" id="ARBA00022553"/>
    </source>
</evidence>
<keyword evidence="9" id="KW-1185">Reference proteome</keyword>
<dbReference type="Pfam" id="PF02518">
    <property type="entry name" value="HATPase_c"/>
    <property type="match status" value="1"/>
</dbReference>
<feature type="domain" description="Histidine kinase" evidence="7">
    <location>
        <begin position="186"/>
        <end position="402"/>
    </location>
</feature>
<dbReference type="AlphaFoldDB" id="A0A1H9TSE5"/>
<evidence type="ECO:0000259" key="7">
    <source>
        <dbReference type="PROSITE" id="PS50109"/>
    </source>
</evidence>
<dbReference type="InterPro" id="IPR003661">
    <property type="entry name" value="HisK_dim/P_dom"/>
</dbReference>
<dbReference type="Gene3D" id="1.10.287.130">
    <property type="match status" value="1"/>
</dbReference>
<dbReference type="FunFam" id="1.10.287.130:FF:000001">
    <property type="entry name" value="Two-component sensor histidine kinase"/>
    <property type="match status" value="1"/>
</dbReference>
<dbReference type="InterPro" id="IPR003018">
    <property type="entry name" value="GAF"/>
</dbReference>
<dbReference type="CDD" id="cd00082">
    <property type="entry name" value="HisKA"/>
    <property type="match status" value="1"/>
</dbReference>
<evidence type="ECO:0000313" key="8">
    <source>
        <dbReference type="EMBL" id="SER99927.1"/>
    </source>
</evidence>
<reference evidence="8 9" key="1">
    <citation type="submission" date="2016-10" db="EMBL/GenBank/DDBJ databases">
        <authorList>
            <person name="de Groot N.N."/>
        </authorList>
    </citation>
    <scope>NUCLEOTIDE SEQUENCE [LARGE SCALE GENOMIC DNA]</scope>
    <source>
        <strain evidence="8 9">DSM 23042</strain>
    </source>
</reference>
<comment type="catalytic activity">
    <reaction evidence="1">
        <text>ATP + protein L-histidine = ADP + protein N-phospho-L-histidine.</text>
        <dbReference type="EC" id="2.7.13.3"/>
    </reaction>
</comment>
<dbReference type="SMART" id="SM00065">
    <property type="entry name" value="GAF"/>
    <property type="match status" value="1"/>
</dbReference>
<name>A0A1H9TSE5_9RHOB</name>
<dbReference type="RefSeq" id="WP_092692209.1">
    <property type="nucleotide sequence ID" value="NZ_FOGU01000004.1"/>
</dbReference>
<evidence type="ECO:0000256" key="2">
    <source>
        <dbReference type="ARBA" id="ARBA00012438"/>
    </source>
</evidence>